<dbReference type="EMBL" id="CP013573">
    <property type="protein sequence ID" value="ANL89034.1"/>
    <property type="molecule type" value="Genomic_DNA"/>
</dbReference>
<dbReference type="InterPro" id="IPR029058">
    <property type="entry name" value="AB_hydrolase_fold"/>
</dbReference>
<name>A0A192TMB9_9HYPH</name>
<keyword evidence="1 4" id="KW-0378">Hydrolase</keyword>
<evidence type="ECO:0000313" key="6">
    <source>
        <dbReference type="Proteomes" id="UP000540266"/>
    </source>
</evidence>
<dbReference type="Pfam" id="PF02129">
    <property type="entry name" value="Peptidase_S15"/>
    <property type="match status" value="1"/>
</dbReference>
<dbReference type="Proteomes" id="UP000078551">
    <property type="component" value="Plasmid pRphaN771e"/>
</dbReference>
<dbReference type="Proteomes" id="UP000540266">
    <property type="component" value="Plasmid pBS3d"/>
</dbReference>
<dbReference type="GeneID" id="45961438"/>
<dbReference type="Gene3D" id="3.40.50.1820">
    <property type="entry name" value="alpha/beta hydrolase"/>
    <property type="match status" value="1"/>
</dbReference>
<dbReference type="GO" id="GO:0052689">
    <property type="term" value="F:carboxylic ester hydrolase activity"/>
    <property type="evidence" value="ECO:0007669"/>
    <property type="project" value="UniProtKB-ARBA"/>
</dbReference>
<dbReference type="InterPro" id="IPR000383">
    <property type="entry name" value="Xaa-Pro-like_dom"/>
</dbReference>
<geneLocation type="plasmid" evidence="3 5">
    <name>pRphaN771e</name>
</geneLocation>
<evidence type="ECO:0000313" key="5">
    <source>
        <dbReference type="Proteomes" id="UP000078551"/>
    </source>
</evidence>
<gene>
    <name evidence="3" type="ORF">AMC81_PE00791</name>
    <name evidence="4" type="ORF">HER27_031225</name>
</gene>
<dbReference type="AlphaFoldDB" id="A0A192TMB9"/>
<accession>A0A192TMB9</accession>
<proteinExistence type="predicted"/>
<evidence type="ECO:0000259" key="2">
    <source>
        <dbReference type="Pfam" id="PF02129"/>
    </source>
</evidence>
<dbReference type="Gene3D" id="1.10.10.800">
    <property type="match status" value="1"/>
</dbReference>
<protein>
    <submittedName>
        <fullName evidence="3 4">Alpha/beta hydrolase</fullName>
    </submittedName>
</protein>
<dbReference type="OrthoDB" id="217645at2"/>
<dbReference type="PANTHER" id="PTHR22946">
    <property type="entry name" value="DIENELACTONE HYDROLASE DOMAIN-CONTAINING PROTEIN-RELATED"/>
    <property type="match status" value="1"/>
</dbReference>
<reference evidence="4 6" key="2">
    <citation type="submission" date="2020-11" db="EMBL/GenBank/DDBJ databases">
        <title>Indigenous Rhizobia Nodulating Common beans in Western Kenya.</title>
        <authorList>
            <person name="Wekesa C.S."/>
            <person name="Oelmueller R."/>
            <person name="Furch A.C."/>
        </authorList>
    </citation>
    <scope>NUCLEOTIDE SEQUENCE [LARGE SCALE GENOMIC DNA]</scope>
    <source>
        <strain evidence="6">BS3</strain>
        <strain evidence="4">S3</strain>
        <plasmid evidence="4 6">pBS3d</plasmid>
    </source>
</reference>
<evidence type="ECO:0000313" key="4">
    <source>
        <dbReference type="EMBL" id="QPK12477.1"/>
    </source>
</evidence>
<sequence>MREDVTFWSEGDRLRGWFYRPTKDAFSFPTVILSHGFSAVKEQYLDRYAEVFAAHGLGALVYDHGCFGESEGEPRYEVDPERQRRGYRDAITFVQTLDGPDPERVGLWGTSYSGGHVLVVAAQDRRVKAVVAQVPTISGSKVAVRRATSPQAVQLRKSLADDRIARVLGKGSAYVDVVTSDPERPCALPGADSYEYFSRSRTMAENWNPQVTLRSLELARANEPGAFVRLISPTPLLMIVAENDHLTPTDLALDAFDRAGEPKALEVLAGGHFAPYTDLFERSSRVAAEWFVEQLTGRPKVP</sequence>
<evidence type="ECO:0000313" key="3">
    <source>
        <dbReference type="EMBL" id="ANL89034.1"/>
    </source>
</evidence>
<dbReference type="SUPFAM" id="SSF53474">
    <property type="entry name" value="alpha/beta-Hydrolases"/>
    <property type="match status" value="1"/>
</dbReference>
<reference evidence="3 5" key="1">
    <citation type="submission" date="2015-11" db="EMBL/GenBank/DDBJ databases">
        <title>The limits of bacterial species coexistence and the symbiotic plasmid transference in sympatric Rhizobium populations.</title>
        <authorList>
            <person name="Perez-Carrascal O.M."/>
            <person name="VanInsberghe D."/>
            <person name="Juarez S."/>
            <person name="Polz M.F."/>
            <person name="Vinuesa P."/>
            <person name="Gonzalez V."/>
        </authorList>
    </citation>
    <scope>NUCLEOTIDE SEQUENCE [LARGE SCALE GENOMIC DNA]</scope>
    <source>
        <strain evidence="3 5">N771</strain>
        <plasmid evidence="3 5">pRphaN771e</plasmid>
    </source>
</reference>
<dbReference type="RefSeq" id="WP_037113460.1">
    <property type="nucleotide sequence ID" value="NZ_CP013536.1"/>
</dbReference>
<keyword evidence="5" id="KW-1185">Reference proteome</keyword>
<dbReference type="InterPro" id="IPR050261">
    <property type="entry name" value="FrsA_esterase"/>
</dbReference>
<dbReference type="EMBL" id="CP064935">
    <property type="protein sequence ID" value="QPK12477.1"/>
    <property type="molecule type" value="Genomic_DNA"/>
</dbReference>
<evidence type="ECO:0000256" key="1">
    <source>
        <dbReference type="ARBA" id="ARBA00022801"/>
    </source>
</evidence>
<feature type="domain" description="Xaa-Pro dipeptidyl-peptidase-like" evidence="2">
    <location>
        <begin position="11"/>
        <end position="141"/>
    </location>
</feature>
<dbReference type="PANTHER" id="PTHR22946:SF9">
    <property type="entry name" value="POLYKETIDE TRANSFERASE AF380"/>
    <property type="match status" value="1"/>
</dbReference>
<geneLocation type="plasmid" evidence="4 6">
    <name>pBS3d</name>
</geneLocation>
<organism evidence="4 6">
    <name type="scientific">Rhizobium phaseoli</name>
    <dbReference type="NCBI Taxonomy" id="396"/>
    <lineage>
        <taxon>Bacteria</taxon>
        <taxon>Pseudomonadati</taxon>
        <taxon>Pseudomonadota</taxon>
        <taxon>Alphaproteobacteria</taxon>
        <taxon>Hyphomicrobiales</taxon>
        <taxon>Rhizobiaceae</taxon>
        <taxon>Rhizobium/Agrobacterium group</taxon>
        <taxon>Rhizobium</taxon>
    </lineage>
</organism>
<keyword evidence="4" id="KW-0614">Plasmid</keyword>